<dbReference type="UniPathway" id="UPA00344"/>
<evidence type="ECO:0000256" key="1">
    <source>
        <dbReference type="ARBA" id="ARBA00005046"/>
    </source>
</evidence>
<organism evidence="4 5">
    <name type="scientific">Arabis nemorensis</name>
    <dbReference type="NCBI Taxonomy" id="586526"/>
    <lineage>
        <taxon>Eukaryota</taxon>
        <taxon>Viridiplantae</taxon>
        <taxon>Streptophyta</taxon>
        <taxon>Embryophyta</taxon>
        <taxon>Tracheophyta</taxon>
        <taxon>Spermatophyta</taxon>
        <taxon>Magnoliopsida</taxon>
        <taxon>eudicotyledons</taxon>
        <taxon>Gunneridae</taxon>
        <taxon>Pentapetalae</taxon>
        <taxon>rosids</taxon>
        <taxon>malvids</taxon>
        <taxon>Brassicales</taxon>
        <taxon>Brassicaceae</taxon>
        <taxon>Arabideae</taxon>
        <taxon>Arabis</taxon>
    </lineage>
</organism>
<name>A0A565B1K7_9BRAS</name>
<dbReference type="AlphaFoldDB" id="A0A565B1K7"/>
<dbReference type="OrthoDB" id="429626at2759"/>
<accession>A0A565B1K7</accession>
<dbReference type="GO" id="GO:0006777">
    <property type="term" value="P:Mo-molybdopterin cofactor biosynthetic process"/>
    <property type="evidence" value="ECO:0007669"/>
    <property type="project" value="UniProtKB-KW"/>
</dbReference>
<feature type="domain" description="Molybdopterin cofactor biosynthesis C (MoaC)" evidence="3">
    <location>
        <begin position="1"/>
        <end position="41"/>
    </location>
</feature>
<dbReference type="InterPro" id="IPR036522">
    <property type="entry name" value="MoaC_sf"/>
</dbReference>
<dbReference type="SUPFAM" id="SSF55040">
    <property type="entry name" value="Molybdenum cofactor biosynthesis protein C, MoaC"/>
    <property type="match status" value="1"/>
</dbReference>
<gene>
    <name evidence="4" type="ORF">ANE_LOCUS5214</name>
</gene>
<evidence type="ECO:0000259" key="3">
    <source>
        <dbReference type="Pfam" id="PF01967"/>
    </source>
</evidence>
<protein>
    <recommendedName>
        <fullName evidence="3">Molybdopterin cofactor biosynthesis C (MoaC) domain-containing protein</fullName>
    </recommendedName>
</protein>
<sequence length="57" mass="6430">MVDVSTKDNTKRTAMACCIVVLGKRVFDLVLANQMGKEMFLEWRKSLALTEQNRPAA</sequence>
<reference evidence="4" key="1">
    <citation type="submission" date="2019-07" db="EMBL/GenBank/DDBJ databases">
        <authorList>
            <person name="Dittberner H."/>
        </authorList>
    </citation>
    <scope>NUCLEOTIDE SEQUENCE [LARGE SCALE GENOMIC DNA]</scope>
</reference>
<dbReference type="Pfam" id="PF01967">
    <property type="entry name" value="MoaC"/>
    <property type="match status" value="1"/>
</dbReference>
<keyword evidence="5" id="KW-1185">Reference proteome</keyword>
<comment type="caution">
    <text evidence="4">The sequence shown here is derived from an EMBL/GenBank/DDBJ whole genome shotgun (WGS) entry which is preliminary data.</text>
</comment>
<dbReference type="Gene3D" id="3.30.70.640">
    <property type="entry name" value="Molybdopterin cofactor biosynthesis C (MoaC) domain"/>
    <property type="match status" value="1"/>
</dbReference>
<evidence type="ECO:0000256" key="2">
    <source>
        <dbReference type="ARBA" id="ARBA00023150"/>
    </source>
</evidence>
<dbReference type="Proteomes" id="UP000489600">
    <property type="component" value="Unassembled WGS sequence"/>
</dbReference>
<evidence type="ECO:0000313" key="4">
    <source>
        <dbReference type="EMBL" id="VVA94769.1"/>
    </source>
</evidence>
<evidence type="ECO:0000313" key="5">
    <source>
        <dbReference type="Proteomes" id="UP000489600"/>
    </source>
</evidence>
<dbReference type="EMBL" id="CABITT030000002">
    <property type="protein sequence ID" value="VVA94769.1"/>
    <property type="molecule type" value="Genomic_DNA"/>
</dbReference>
<proteinExistence type="predicted"/>
<keyword evidence="2" id="KW-0501">Molybdenum cofactor biosynthesis</keyword>
<dbReference type="InterPro" id="IPR002820">
    <property type="entry name" value="Mopterin_CF_biosynth-C_dom"/>
</dbReference>
<comment type="pathway">
    <text evidence="1">Cofactor biosynthesis; molybdopterin biosynthesis.</text>
</comment>